<gene>
    <name evidence="2" type="ORF">WN71_034180</name>
</gene>
<evidence type="ECO:0000313" key="3">
    <source>
        <dbReference type="Proteomes" id="UP000034196"/>
    </source>
</evidence>
<name>A0A1J4NQI2_9ACTN</name>
<evidence type="ECO:0000313" key="2">
    <source>
        <dbReference type="EMBL" id="OIJ63414.1"/>
    </source>
</evidence>
<keyword evidence="3" id="KW-1185">Reference proteome</keyword>
<dbReference type="EMBL" id="LAVA02000104">
    <property type="protein sequence ID" value="OIJ63414.1"/>
    <property type="molecule type" value="Genomic_DNA"/>
</dbReference>
<sequence>MCNNEACSQCGLDPSVIVAFEPLGSLSDPPPKERQQRPGRSPHKPRVDRRSRAELAAENAALRAELEALRHQT</sequence>
<reference evidence="2" key="1">
    <citation type="submission" date="2016-10" db="EMBL/GenBank/DDBJ databases">
        <title>Genome sequence of Streptomyces mangrovisoli MUSC 149.</title>
        <authorList>
            <person name="Lee L.-H."/>
            <person name="Ser H.-L."/>
        </authorList>
    </citation>
    <scope>NUCLEOTIDE SEQUENCE [LARGE SCALE GENOMIC DNA]</scope>
    <source>
        <strain evidence="2">MUSC 149</strain>
    </source>
</reference>
<dbReference type="Proteomes" id="UP000034196">
    <property type="component" value="Unassembled WGS sequence"/>
</dbReference>
<accession>A0A1J4NQI2</accession>
<evidence type="ECO:0000256" key="1">
    <source>
        <dbReference type="SAM" id="MobiDB-lite"/>
    </source>
</evidence>
<organism evidence="2 3">
    <name type="scientific">Streptomyces mangrovisoli</name>
    <dbReference type="NCBI Taxonomy" id="1428628"/>
    <lineage>
        <taxon>Bacteria</taxon>
        <taxon>Bacillati</taxon>
        <taxon>Actinomycetota</taxon>
        <taxon>Actinomycetes</taxon>
        <taxon>Kitasatosporales</taxon>
        <taxon>Streptomycetaceae</taxon>
        <taxon>Streptomyces</taxon>
    </lineage>
</organism>
<comment type="caution">
    <text evidence="2">The sequence shown here is derived from an EMBL/GenBank/DDBJ whole genome shotgun (WGS) entry which is preliminary data.</text>
</comment>
<proteinExistence type="predicted"/>
<dbReference type="AlphaFoldDB" id="A0A1J4NQI2"/>
<protein>
    <submittedName>
        <fullName evidence="2">Uncharacterized protein</fullName>
    </submittedName>
</protein>
<feature type="region of interest" description="Disordered" evidence="1">
    <location>
        <begin position="21"/>
        <end position="53"/>
    </location>
</feature>